<accession>A0A450RUQ8</accession>
<name>A0A450RUQ8_9GAMM</name>
<protein>
    <submittedName>
        <fullName evidence="1">Uncharacterized protein</fullName>
    </submittedName>
</protein>
<gene>
    <name evidence="1" type="ORF">BECKFW1821A_GA0114235_100297</name>
</gene>
<organism evidence="1">
    <name type="scientific">Candidatus Kentrum sp. FW</name>
    <dbReference type="NCBI Taxonomy" id="2126338"/>
    <lineage>
        <taxon>Bacteria</taxon>
        <taxon>Pseudomonadati</taxon>
        <taxon>Pseudomonadota</taxon>
        <taxon>Gammaproteobacteria</taxon>
        <taxon>Candidatus Kentrum</taxon>
    </lineage>
</organism>
<dbReference type="AlphaFoldDB" id="A0A450RUQ8"/>
<proteinExistence type="predicted"/>
<evidence type="ECO:0000313" key="1">
    <source>
        <dbReference type="EMBL" id="VFJ42808.1"/>
    </source>
</evidence>
<sequence length="44" mass="4903">MIFPNSGFNRPRLKGAIDVTVIITKNYLPEGEGKEEIDRDIAIA</sequence>
<dbReference type="EMBL" id="CAADEW010000002">
    <property type="protein sequence ID" value="VFJ42808.1"/>
    <property type="molecule type" value="Genomic_DNA"/>
</dbReference>
<reference evidence="1" key="1">
    <citation type="submission" date="2019-02" db="EMBL/GenBank/DDBJ databases">
        <authorList>
            <person name="Gruber-Vodicka R. H."/>
            <person name="Seah K. B. B."/>
        </authorList>
    </citation>
    <scope>NUCLEOTIDE SEQUENCE</scope>
    <source>
        <strain evidence="1">BECK_BZ15</strain>
    </source>
</reference>